<dbReference type="EMBL" id="CACVAQ010000459">
    <property type="protein sequence ID" value="CAA6829063.1"/>
    <property type="molecule type" value="Genomic_DNA"/>
</dbReference>
<keyword evidence="2" id="KW-0560">Oxidoreductase</keyword>
<evidence type="ECO:0000313" key="2">
    <source>
        <dbReference type="EMBL" id="CAA6829063.1"/>
    </source>
</evidence>
<dbReference type="InterPro" id="IPR029903">
    <property type="entry name" value="RmlD-like-bd"/>
</dbReference>
<feature type="domain" description="RmlD-like substrate binding" evidence="1">
    <location>
        <begin position="4"/>
        <end position="296"/>
    </location>
</feature>
<dbReference type="InterPro" id="IPR036291">
    <property type="entry name" value="NAD(P)-bd_dom_sf"/>
</dbReference>
<dbReference type="PANTHER" id="PTHR43242">
    <property type="entry name" value="NAD(P)-BINDING ROSSMANN-FOLD SUPERFAMILY PROTEIN"/>
    <property type="match status" value="1"/>
</dbReference>
<dbReference type="Pfam" id="PF04321">
    <property type="entry name" value="RmlD_sub_bind"/>
    <property type="match status" value="1"/>
</dbReference>
<protein>
    <submittedName>
        <fullName evidence="2">dTDP-4-dehydrorhamnose reductase (EC)</fullName>
        <ecNumber evidence="2">1.1.1.133</ecNumber>
    </submittedName>
</protein>
<name>A0A6S6UM42_9BACT</name>
<evidence type="ECO:0000259" key="1">
    <source>
        <dbReference type="Pfam" id="PF04321"/>
    </source>
</evidence>
<accession>A0A6S6UM42</accession>
<organism evidence="2">
    <name type="scientific">uncultured Aureispira sp</name>
    <dbReference type="NCBI Taxonomy" id="1331704"/>
    <lineage>
        <taxon>Bacteria</taxon>
        <taxon>Pseudomonadati</taxon>
        <taxon>Bacteroidota</taxon>
        <taxon>Saprospiria</taxon>
        <taxon>Saprospirales</taxon>
        <taxon>Saprospiraceae</taxon>
        <taxon>Aureispira</taxon>
        <taxon>environmental samples</taxon>
    </lineage>
</organism>
<dbReference type="AlphaFoldDB" id="A0A6S6UM42"/>
<dbReference type="GO" id="GO:0008831">
    <property type="term" value="F:dTDP-4-dehydrorhamnose reductase activity"/>
    <property type="evidence" value="ECO:0007669"/>
    <property type="project" value="UniProtKB-EC"/>
</dbReference>
<dbReference type="UniPathway" id="UPA00124"/>
<gene>
    <name evidence="2" type="ORF">HELGO_WM57656</name>
</gene>
<dbReference type="GO" id="GO:0019305">
    <property type="term" value="P:dTDP-rhamnose biosynthetic process"/>
    <property type="evidence" value="ECO:0007669"/>
    <property type="project" value="UniProtKB-UniPathway"/>
</dbReference>
<dbReference type="EC" id="1.1.1.133" evidence="2"/>
<dbReference type="Gene3D" id="3.40.50.720">
    <property type="entry name" value="NAD(P)-binding Rossmann-like Domain"/>
    <property type="match status" value="1"/>
</dbReference>
<reference evidence="2" key="1">
    <citation type="submission" date="2020-01" db="EMBL/GenBank/DDBJ databases">
        <authorList>
            <person name="Meier V. D."/>
            <person name="Meier V D."/>
        </authorList>
    </citation>
    <scope>NUCLEOTIDE SEQUENCE</scope>
    <source>
        <strain evidence="2">HLG_WM_MAG_10</strain>
    </source>
</reference>
<dbReference type="CDD" id="cd05254">
    <property type="entry name" value="dTDP_HR_like_SDR_e"/>
    <property type="match status" value="1"/>
</dbReference>
<sequence length="307" mass="34413">MTKKVLLTGASGFLGWNFCKQFSTNYELVGTYFRHQPTDIDINWVKINLLNTPEISKLIERIQPDIVVHLAAITKPAFCEEHPALSHHINVYTAVAVAEASQKAGIPMLFSSTDLVFNGTSGPYTEDDFSYPLSQYGLQKQMAEESLLGDFEHVFVARLPLMFGETPPYTTNFYTQTIKNLQEGQPIRAFIDEYRTMISASVASTWLQKLIEYALDTTPIGEQKEYLLHLGGSESCSRYEFALKMAKAFELDKQLIVPTLQKELDLVPARPADVSLDSSLASKSLLYKAPSLDEQLSLLKPISKESE</sequence>
<proteinExistence type="predicted"/>
<dbReference type="PANTHER" id="PTHR43242:SF1">
    <property type="entry name" value="NAD(P)-BINDING ROSSMANN-FOLD SUPERFAMILY PROTEIN"/>
    <property type="match status" value="1"/>
</dbReference>
<dbReference type="SUPFAM" id="SSF51735">
    <property type="entry name" value="NAD(P)-binding Rossmann-fold domains"/>
    <property type="match status" value="1"/>
</dbReference>